<sequence length="419" mass="47994">MKKFLSIILVLTLLSVPTYVFAQPSSGTNYNAVATICDTNSIQNNETTNGHDRVKISINQLNLSNKKLYLIGSLQSGEIFNIIATPKKASNKNNIVYFTPDKNQGDFNIINISYQDNPSNGIIYHDEYKNKSKNILKVYLQNKHNKKILILEIFNLQIQELNKLLYTDLKQDDNLQYWYTRVIKPEVSQKEIADNTFTLKSSAYTKERNNPAIHTLKYNIGGATVYHNMEVHRQIRYPSSFNGDNEKAFYTKILVAREWTRCYDIPSLNDENGSAIELRRCGIDIATSPYQVIEAVCVDGLIYRNAKINAKISFNTSMNLKNMITITFSYESSKAALDINKHDNLFDDTRQAGVVTDWDDIIRGGNHFIGQRWIISNTKPLSGQNYLKARFKYLVGFPLDETETETITTNEYTVTFDME</sequence>
<dbReference type="Proteomes" id="UP001374599">
    <property type="component" value="Unassembled WGS sequence"/>
</dbReference>
<evidence type="ECO:0000313" key="2">
    <source>
        <dbReference type="Proteomes" id="UP001374599"/>
    </source>
</evidence>
<comment type="caution">
    <text evidence="1">The sequence shown here is derived from an EMBL/GenBank/DDBJ whole genome shotgun (WGS) entry which is preliminary data.</text>
</comment>
<proteinExistence type="predicted"/>
<accession>A0ACB5UF77</accession>
<keyword evidence="2" id="KW-1185">Reference proteome</keyword>
<protein>
    <submittedName>
        <fullName evidence="1">Uncharacterized protein</fullName>
    </submittedName>
</protein>
<evidence type="ECO:0000313" key="1">
    <source>
        <dbReference type="EMBL" id="GMQ61502.1"/>
    </source>
</evidence>
<reference evidence="1" key="1">
    <citation type="submission" date="2023-09" db="EMBL/GenBank/DDBJ databases">
        <title>Vallitalea sediminicola and Vallitalea maricola sp. nov., anaerobic bacteria isolated from marine sediment.</title>
        <authorList>
            <person name="Hirano S."/>
            <person name="Maeda A."/>
            <person name="Terahara T."/>
            <person name="Mori K."/>
            <person name="Hamada M."/>
            <person name="Matsumoto R."/>
            <person name="Kobayashi T."/>
        </authorList>
    </citation>
    <scope>NUCLEOTIDE SEQUENCE</scope>
    <source>
        <strain evidence="1">AN17-2</strain>
    </source>
</reference>
<organism evidence="1 2">
    <name type="scientific">Vallitalea maricola</name>
    <dbReference type="NCBI Taxonomy" id="3074433"/>
    <lineage>
        <taxon>Bacteria</taxon>
        <taxon>Bacillati</taxon>
        <taxon>Bacillota</taxon>
        <taxon>Clostridia</taxon>
        <taxon>Lachnospirales</taxon>
        <taxon>Vallitaleaceae</taxon>
        <taxon>Vallitalea</taxon>
    </lineage>
</organism>
<dbReference type="EMBL" id="BTPU01000009">
    <property type="protein sequence ID" value="GMQ61502.1"/>
    <property type="molecule type" value="Genomic_DNA"/>
</dbReference>
<name>A0ACB5UF77_9FIRM</name>
<gene>
    <name evidence="1" type="ORF">AN2V17_07310</name>
</gene>